<dbReference type="CDD" id="cd12148">
    <property type="entry name" value="fungal_TF_MHR"/>
    <property type="match status" value="1"/>
</dbReference>
<dbReference type="InterPro" id="IPR007219">
    <property type="entry name" value="XnlR_reg_dom"/>
</dbReference>
<dbReference type="InterPro" id="IPR036864">
    <property type="entry name" value="Zn2-C6_fun-type_DNA-bd_sf"/>
</dbReference>
<dbReference type="SMART" id="SM00906">
    <property type="entry name" value="Fungal_trans"/>
    <property type="match status" value="1"/>
</dbReference>
<comment type="subcellular location">
    <subcellularLocation>
        <location evidence="1">Nucleus</location>
    </subcellularLocation>
</comment>
<comment type="caution">
    <text evidence="6">The sequence shown here is derived from an EMBL/GenBank/DDBJ whole genome shotgun (WGS) entry which is preliminary data.</text>
</comment>
<evidence type="ECO:0000259" key="5">
    <source>
        <dbReference type="PROSITE" id="PS50048"/>
    </source>
</evidence>
<dbReference type="PANTHER" id="PTHR31001">
    <property type="entry name" value="UNCHARACTERIZED TRANSCRIPTIONAL REGULATORY PROTEIN"/>
    <property type="match status" value="1"/>
</dbReference>
<keyword evidence="3" id="KW-0539">Nucleus</keyword>
<dbReference type="SUPFAM" id="SSF57701">
    <property type="entry name" value="Zn2/Cys6 DNA-binding domain"/>
    <property type="match status" value="1"/>
</dbReference>
<dbReference type="InterPro" id="IPR001138">
    <property type="entry name" value="Zn2Cys6_DnaBD"/>
</dbReference>
<dbReference type="EMBL" id="PXOG01000321">
    <property type="protein sequence ID" value="RGP61090.1"/>
    <property type="molecule type" value="Genomic_DNA"/>
</dbReference>
<dbReference type="STRING" id="694270.A0A395RLT8"/>
<dbReference type="Pfam" id="PF00172">
    <property type="entry name" value="Zn_clus"/>
    <property type="match status" value="1"/>
</dbReference>
<dbReference type="GO" id="GO:0006351">
    <property type="term" value="P:DNA-templated transcription"/>
    <property type="evidence" value="ECO:0007669"/>
    <property type="project" value="InterPro"/>
</dbReference>
<sequence length="722" mass="81424">MNASYVNAHHFQDSPNDSEGSIQKRQRVLACTHCQQRKIKCNRIFPCSNCIKANLNCVPSKPTPVRKRRTPNVLLQERIKKVEALLEQYTLHGSPENTSATSVPTQELLDYSPSTSPAPSTAQSNPVVSGPGRLVVKNGGYKFLDSCVWGTIYDNLEEMRHILDHETSDEETCPSRASSIQHEDDDLLLASTPSSTLGDNLPLPFQILRLWQVFLNRVNPLNKMIHGPSTEQLIINAMTNPVDMPQNSRALLFSICLVSVVSLSKDEAKSTLDLHKTEAIQRYTNGLKTALNKVNYLRNYNMVVLQALVLYLISLQGRSNHDAVWVLSGAVIRIAHKMGVHRDGEMLGLTPFETEMRRRIWWQIVALDSMYAATSGMRPTSLLSGADTKRPQNINDIDFSPDSTSIHSQEGPTEMAFVMIIYEVVSFISAHQTDDFEHLLLGGVGAEPGTLEHQNYQASLQRLQGLVEEFDTKLREAEEKYCDRSGGPIQALALFLRPHIMEEGRVMGTPMEETPEWGTEVQNSKDNFYRIWLTHNEGAIKMYEMASQGNFTWAFKSHFHLDSLLFLAGHLVERSPVGSFAERTWRLFDNFYHYHDELWNVSQKLHLQLARLLLKAWEIREQTLRNIGAPIDVPAFVPKLKEDLLQAGLLRTSQNSVPQQSLSNNNQGGYVDNLQFGGNVQADVVQNPTIPLDWSMMDDQQIMDAQNPALPIFAFFNGTNAW</sequence>
<dbReference type="GO" id="GO:0008270">
    <property type="term" value="F:zinc ion binding"/>
    <property type="evidence" value="ECO:0007669"/>
    <property type="project" value="InterPro"/>
</dbReference>
<dbReference type="GO" id="GO:0003677">
    <property type="term" value="F:DNA binding"/>
    <property type="evidence" value="ECO:0007669"/>
    <property type="project" value="InterPro"/>
</dbReference>
<dbReference type="AlphaFoldDB" id="A0A395RLT8"/>
<dbReference type="Gene3D" id="4.10.240.10">
    <property type="entry name" value="Zn(2)-C6 fungal-type DNA-binding domain"/>
    <property type="match status" value="1"/>
</dbReference>
<feature type="region of interest" description="Disordered" evidence="4">
    <location>
        <begin position="93"/>
        <end position="128"/>
    </location>
</feature>
<keyword evidence="2" id="KW-0479">Metal-binding</keyword>
<feature type="region of interest" description="Disordered" evidence="4">
    <location>
        <begin position="1"/>
        <end position="21"/>
    </location>
</feature>
<evidence type="ECO:0000313" key="7">
    <source>
        <dbReference type="Proteomes" id="UP000266234"/>
    </source>
</evidence>
<evidence type="ECO:0000313" key="6">
    <source>
        <dbReference type="EMBL" id="RGP61090.1"/>
    </source>
</evidence>
<feature type="compositionally biased region" description="Polar residues" evidence="4">
    <location>
        <begin position="95"/>
        <end position="105"/>
    </location>
</feature>
<evidence type="ECO:0000256" key="3">
    <source>
        <dbReference type="ARBA" id="ARBA00023242"/>
    </source>
</evidence>
<dbReference type="PROSITE" id="PS50048">
    <property type="entry name" value="ZN2_CY6_FUNGAL_2"/>
    <property type="match status" value="1"/>
</dbReference>
<dbReference type="Proteomes" id="UP000266234">
    <property type="component" value="Unassembled WGS sequence"/>
</dbReference>
<dbReference type="OrthoDB" id="2269373at2759"/>
<keyword evidence="7" id="KW-1185">Reference proteome</keyword>
<dbReference type="PANTHER" id="PTHR31001:SF85">
    <property type="entry name" value="ZN(II)2CYS6 TRANSCRIPTION FACTOR (EUROFUNG)"/>
    <property type="match status" value="1"/>
</dbReference>
<accession>A0A395RLT8</accession>
<proteinExistence type="predicted"/>
<protein>
    <submittedName>
        <fullName evidence="6">Transcription factor</fullName>
    </submittedName>
</protein>
<feature type="domain" description="Zn(2)-C6 fungal-type" evidence="5">
    <location>
        <begin position="30"/>
        <end position="58"/>
    </location>
</feature>
<evidence type="ECO:0000256" key="4">
    <source>
        <dbReference type="SAM" id="MobiDB-lite"/>
    </source>
</evidence>
<dbReference type="Pfam" id="PF04082">
    <property type="entry name" value="Fungal_trans"/>
    <property type="match status" value="1"/>
</dbReference>
<dbReference type="GO" id="GO:0005634">
    <property type="term" value="C:nucleus"/>
    <property type="evidence" value="ECO:0007669"/>
    <property type="project" value="UniProtKB-SubCell"/>
</dbReference>
<organism evidence="6 7">
    <name type="scientific">Fusarium longipes</name>
    <dbReference type="NCBI Taxonomy" id="694270"/>
    <lineage>
        <taxon>Eukaryota</taxon>
        <taxon>Fungi</taxon>
        <taxon>Dikarya</taxon>
        <taxon>Ascomycota</taxon>
        <taxon>Pezizomycotina</taxon>
        <taxon>Sordariomycetes</taxon>
        <taxon>Hypocreomycetidae</taxon>
        <taxon>Hypocreales</taxon>
        <taxon>Nectriaceae</taxon>
        <taxon>Fusarium</taxon>
    </lineage>
</organism>
<name>A0A395RLT8_9HYPO</name>
<evidence type="ECO:0000256" key="1">
    <source>
        <dbReference type="ARBA" id="ARBA00004123"/>
    </source>
</evidence>
<feature type="compositionally biased region" description="Low complexity" evidence="4">
    <location>
        <begin position="112"/>
        <end position="122"/>
    </location>
</feature>
<dbReference type="InterPro" id="IPR050613">
    <property type="entry name" value="Sec_Metabolite_Reg"/>
</dbReference>
<evidence type="ECO:0000256" key="2">
    <source>
        <dbReference type="ARBA" id="ARBA00022723"/>
    </source>
</evidence>
<gene>
    <name evidence="6" type="ORF">FLONG3_10645</name>
</gene>
<dbReference type="SMART" id="SM00066">
    <property type="entry name" value="GAL4"/>
    <property type="match status" value="1"/>
</dbReference>
<dbReference type="CDD" id="cd00067">
    <property type="entry name" value="GAL4"/>
    <property type="match status" value="1"/>
</dbReference>
<dbReference type="GO" id="GO:0000981">
    <property type="term" value="F:DNA-binding transcription factor activity, RNA polymerase II-specific"/>
    <property type="evidence" value="ECO:0007669"/>
    <property type="project" value="InterPro"/>
</dbReference>
<reference evidence="6 7" key="1">
    <citation type="journal article" date="2018" name="PLoS Pathog.">
        <title>Evolution of structural diversity of trichothecenes, a family of toxins produced by plant pathogenic and entomopathogenic fungi.</title>
        <authorList>
            <person name="Proctor R.H."/>
            <person name="McCormick S.P."/>
            <person name="Kim H.S."/>
            <person name="Cardoza R.E."/>
            <person name="Stanley A.M."/>
            <person name="Lindo L."/>
            <person name="Kelly A."/>
            <person name="Brown D.W."/>
            <person name="Lee T."/>
            <person name="Vaughan M.M."/>
            <person name="Alexander N.J."/>
            <person name="Busman M."/>
            <person name="Gutierrez S."/>
        </authorList>
    </citation>
    <scope>NUCLEOTIDE SEQUENCE [LARGE SCALE GENOMIC DNA]</scope>
    <source>
        <strain evidence="6 7">NRRL 20695</strain>
    </source>
</reference>